<dbReference type="AlphaFoldDB" id="A0A3F3NKV1"/>
<dbReference type="EMBL" id="LEQJ01000027">
    <property type="protein sequence ID" value="RBS25073.1"/>
    <property type="molecule type" value="Genomic_DNA"/>
</dbReference>
<gene>
    <name evidence="1" type="ORF">EB12_02933</name>
</gene>
<name>A0A3F3NKV1_ENTFC</name>
<accession>A0A3F3NKV1</accession>
<protein>
    <submittedName>
        <fullName evidence="1">Uncharacterized protein</fullName>
    </submittedName>
</protein>
<sequence length="102" mass="11896">MKEMKMKQVIYPVIIGVLAIALIILGVNCYNLSKENNQLETKNNKQEIQIAKQAYVISDYKTYFRENYVDTVKYRSHFTDKQILNVYREALRDGKISDEGAN</sequence>
<evidence type="ECO:0000313" key="2">
    <source>
        <dbReference type="Proteomes" id="UP000253144"/>
    </source>
</evidence>
<proteinExistence type="predicted"/>
<dbReference type="RefSeq" id="WP_002303412.1">
    <property type="nucleotide sequence ID" value="NZ_AP024833.1"/>
</dbReference>
<organism evidence="1 2">
    <name type="scientific">Enterococcus faecium</name>
    <name type="common">Streptococcus faecium</name>
    <dbReference type="NCBI Taxonomy" id="1352"/>
    <lineage>
        <taxon>Bacteria</taxon>
        <taxon>Bacillati</taxon>
        <taxon>Bacillota</taxon>
        <taxon>Bacilli</taxon>
        <taxon>Lactobacillales</taxon>
        <taxon>Enterococcaceae</taxon>
        <taxon>Enterococcus</taxon>
    </lineage>
</organism>
<reference evidence="1 2" key="1">
    <citation type="submission" date="2015-06" db="EMBL/GenBank/DDBJ databases">
        <title>The Genome Sequence of Enterococcus faecium 131EA1.</title>
        <authorList>
            <consortium name="The Broad Institute Genomics Platform"/>
            <consortium name="The Broad Institute Genome Sequencing Center for Infectious Disease"/>
            <person name="Earl A.M."/>
            <person name="Van Tyne D."/>
            <person name="Lebreton F."/>
            <person name="Saavedra J.T."/>
            <person name="Gilmore M.S."/>
            <person name="Manson Mcguire A."/>
            <person name="Clock S."/>
            <person name="Crupain M."/>
            <person name="Rangan U."/>
            <person name="Young S."/>
            <person name="Abouelleil A."/>
            <person name="Cao P."/>
            <person name="Chapman S.B."/>
            <person name="Griggs A."/>
            <person name="Priest M."/>
            <person name="Shea T."/>
            <person name="Wortman J."/>
            <person name="Nusbaum C."/>
            <person name="Birren B."/>
        </authorList>
    </citation>
    <scope>NUCLEOTIDE SEQUENCE [LARGE SCALE GENOMIC DNA]</scope>
    <source>
        <strain evidence="1 2">131EA1</strain>
    </source>
</reference>
<dbReference type="Proteomes" id="UP000253144">
    <property type="component" value="Unassembled WGS sequence"/>
</dbReference>
<evidence type="ECO:0000313" key="1">
    <source>
        <dbReference type="EMBL" id="RBS25073.1"/>
    </source>
</evidence>
<comment type="caution">
    <text evidence="1">The sequence shown here is derived from an EMBL/GenBank/DDBJ whole genome shotgun (WGS) entry which is preliminary data.</text>
</comment>